<evidence type="ECO:0000256" key="1">
    <source>
        <dbReference type="SAM" id="MobiDB-lite"/>
    </source>
</evidence>
<gene>
    <name evidence="2" type="ORF">Pla111_13470</name>
</gene>
<dbReference type="RefSeq" id="WP_146572537.1">
    <property type="nucleotide sequence ID" value="NZ_SJPH01000002.1"/>
</dbReference>
<evidence type="ECO:0000313" key="2">
    <source>
        <dbReference type="EMBL" id="TWT47727.1"/>
    </source>
</evidence>
<dbReference type="EMBL" id="SJPH01000002">
    <property type="protein sequence ID" value="TWT47727.1"/>
    <property type="molecule type" value="Genomic_DNA"/>
</dbReference>
<protein>
    <submittedName>
        <fullName evidence="2">Uncharacterized protein</fullName>
    </submittedName>
</protein>
<feature type="compositionally biased region" description="Low complexity" evidence="1">
    <location>
        <begin position="174"/>
        <end position="189"/>
    </location>
</feature>
<keyword evidence="3" id="KW-1185">Reference proteome</keyword>
<dbReference type="OrthoDB" id="286118at2"/>
<reference evidence="2 3" key="1">
    <citation type="submission" date="2019-02" db="EMBL/GenBank/DDBJ databases">
        <title>Deep-cultivation of Planctomycetes and their phenomic and genomic characterization uncovers novel biology.</title>
        <authorList>
            <person name="Wiegand S."/>
            <person name="Jogler M."/>
            <person name="Boedeker C."/>
            <person name="Pinto D."/>
            <person name="Vollmers J."/>
            <person name="Rivas-Marin E."/>
            <person name="Kohn T."/>
            <person name="Peeters S.H."/>
            <person name="Heuer A."/>
            <person name="Rast P."/>
            <person name="Oberbeckmann S."/>
            <person name="Bunk B."/>
            <person name="Jeske O."/>
            <person name="Meyerdierks A."/>
            <person name="Storesund J.E."/>
            <person name="Kallscheuer N."/>
            <person name="Luecker S."/>
            <person name="Lage O.M."/>
            <person name="Pohl T."/>
            <person name="Merkel B.J."/>
            <person name="Hornburger P."/>
            <person name="Mueller R.-W."/>
            <person name="Bruemmer F."/>
            <person name="Labrenz M."/>
            <person name="Spormann A.M."/>
            <person name="Op Den Camp H."/>
            <person name="Overmann J."/>
            <person name="Amann R."/>
            <person name="Jetten M.S.M."/>
            <person name="Mascher T."/>
            <person name="Medema M.H."/>
            <person name="Devos D.P."/>
            <person name="Kaster A.-K."/>
            <person name="Ovreas L."/>
            <person name="Rohde M."/>
            <person name="Galperin M.Y."/>
            <person name="Jogler C."/>
        </authorList>
    </citation>
    <scope>NUCLEOTIDE SEQUENCE [LARGE SCALE GENOMIC DNA]</scope>
    <source>
        <strain evidence="2 3">Pla111</strain>
    </source>
</reference>
<organism evidence="2 3">
    <name type="scientific">Botrimarina hoheduenensis</name>
    <dbReference type="NCBI Taxonomy" id="2528000"/>
    <lineage>
        <taxon>Bacteria</taxon>
        <taxon>Pseudomonadati</taxon>
        <taxon>Planctomycetota</taxon>
        <taxon>Planctomycetia</taxon>
        <taxon>Pirellulales</taxon>
        <taxon>Lacipirellulaceae</taxon>
        <taxon>Botrimarina</taxon>
    </lineage>
</organism>
<dbReference type="Proteomes" id="UP000318995">
    <property type="component" value="Unassembled WGS sequence"/>
</dbReference>
<sequence length="195" mass="20239">MSHRVEYPLLLVCVLALQTGCGQPVPATAPQAATVAPTGPAAVATTSELRVAAERFVAALLSGDAAGASRWLTPTAAQRVATEPDLLASVGPSELALEIAEARLVDTDQGVVQCLLTPTGEGQTEELLCLLRRGSNGWRVFGLAWDSGLGAEPRVLQFEPADETEATAGQYVEAPATRPAARTAAIDAEPAADRR</sequence>
<evidence type="ECO:0000313" key="3">
    <source>
        <dbReference type="Proteomes" id="UP000318995"/>
    </source>
</evidence>
<accession>A0A5C5WB38</accession>
<name>A0A5C5WB38_9BACT</name>
<comment type="caution">
    <text evidence="2">The sequence shown here is derived from an EMBL/GenBank/DDBJ whole genome shotgun (WGS) entry which is preliminary data.</text>
</comment>
<dbReference type="AlphaFoldDB" id="A0A5C5WB38"/>
<proteinExistence type="predicted"/>
<feature type="region of interest" description="Disordered" evidence="1">
    <location>
        <begin position="174"/>
        <end position="195"/>
    </location>
</feature>